<dbReference type="EMBL" id="MN036125">
    <property type="protein sequence ID" value="QDH91262.1"/>
    <property type="molecule type" value="Genomic_RNA"/>
</dbReference>
<organism evidence="1">
    <name type="scientific">Leviviridae sp</name>
    <dbReference type="NCBI Taxonomy" id="2027243"/>
    <lineage>
        <taxon>Viruses</taxon>
        <taxon>Riboviria</taxon>
        <taxon>Orthornavirae</taxon>
        <taxon>Lenarviricota</taxon>
        <taxon>Leviviricetes</taxon>
        <taxon>Norzivirales</taxon>
        <taxon>Fiersviridae</taxon>
    </lineage>
</organism>
<dbReference type="InterPro" id="IPR054457">
    <property type="entry name" value="PhiCb5_coat"/>
</dbReference>
<name>A0A514DCD2_9VIRU</name>
<evidence type="ECO:0000313" key="1">
    <source>
        <dbReference type="EMBL" id="QDH91262.1"/>
    </source>
</evidence>
<protein>
    <submittedName>
        <fullName evidence="1">Uncharacterized protein</fullName>
    </submittedName>
</protein>
<sequence>MAFADPATVTINGVAKAMVRVRTNDYSSEYVLRSTLDEHRLNVRNTTYLDKKRGVTIDRHNIELVQTVFPVAPATLSTIRKAYAVIENQRGDTLTDPLNVAAGLFAFLTAASSANITKMLNMES</sequence>
<proteinExistence type="predicted"/>
<gene>
    <name evidence="1" type="ORF">H2RhizoLitter7215_000004</name>
</gene>
<accession>A0A514DCD2</accession>
<dbReference type="Gene3D" id="2.40.160.220">
    <property type="match status" value="1"/>
</dbReference>
<reference evidence="1" key="1">
    <citation type="submission" date="2019-05" db="EMBL/GenBank/DDBJ databases">
        <title>Metatranscriptomic reconstruction reveals RNA viruses with the potential to shape carbon cycling in soil.</title>
        <authorList>
            <person name="Starr E.P."/>
            <person name="Nuccio E."/>
            <person name="Pett-Ridge J."/>
            <person name="Banfield J.F."/>
            <person name="Firestone M.K."/>
        </authorList>
    </citation>
    <scope>NUCLEOTIDE SEQUENCE</scope>
    <source>
        <strain evidence="1">H2_Rhizo_Litter_7_scaffold_215</strain>
    </source>
</reference>
<dbReference type="Pfam" id="PF22387">
    <property type="entry name" value="PhiCb5_coat"/>
    <property type="match status" value="1"/>
</dbReference>